<evidence type="ECO:0000259" key="1">
    <source>
        <dbReference type="Pfam" id="PF23055"/>
    </source>
</evidence>
<sequence>METGPGASSVNRVAVQVPEFCPADSELWLTMAERSFQASGTTSDDTKYGYILGALNLQYAAEVRDIIMDPPASGPYQKLKTELIRRLSSSLS</sequence>
<evidence type="ECO:0000313" key="3">
    <source>
        <dbReference type="Proteomes" id="UP000053825"/>
    </source>
</evidence>
<dbReference type="PANTHER" id="PTHR33327">
    <property type="entry name" value="ENDONUCLEASE"/>
    <property type="match status" value="1"/>
</dbReference>
<proteinExistence type="predicted"/>
<dbReference type="Pfam" id="PF23055">
    <property type="entry name" value="DUF7041"/>
    <property type="match status" value="1"/>
</dbReference>
<dbReference type="STRING" id="597456.A0A0L7QP25"/>
<dbReference type="Proteomes" id="UP000053825">
    <property type="component" value="Unassembled WGS sequence"/>
</dbReference>
<protein>
    <recommendedName>
        <fullName evidence="1">DUF7041 domain-containing protein</fullName>
    </recommendedName>
</protein>
<organism evidence="2 3">
    <name type="scientific">Habropoda laboriosa</name>
    <dbReference type="NCBI Taxonomy" id="597456"/>
    <lineage>
        <taxon>Eukaryota</taxon>
        <taxon>Metazoa</taxon>
        <taxon>Ecdysozoa</taxon>
        <taxon>Arthropoda</taxon>
        <taxon>Hexapoda</taxon>
        <taxon>Insecta</taxon>
        <taxon>Pterygota</taxon>
        <taxon>Neoptera</taxon>
        <taxon>Endopterygota</taxon>
        <taxon>Hymenoptera</taxon>
        <taxon>Apocrita</taxon>
        <taxon>Aculeata</taxon>
        <taxon>Apoidea</taxon>
        <taxon>Anthophila</taxon>
        <taxon>Apidae</taxon>
        <taxon>Habropoda</taxon>
    </lineage>
</organism>
<keyword evidence="3" id="KW-1185">Reference proteome</keyword>
<name>A0A0L7QP25_9HYME</name>
<accession>A0A0L7QP25</accession>
<dbReference type="EMBL" id="KQ414836">
    <property type="protein sequence ID" value="KOC60370.1"/>
    <property type="molecule type" value="Genomic_DNA"/>
</dbReference>
<dbReference type="AlphaFoldDB" id="A0A0L7QP25"/>
<reference evidence="2 3" key="1">
    <citation type="submission" date="2015-07" db="EMBL/GenBank/DDBJ databases">
        <title>The genome of Habropoda laboriosa.</title>
        <authorList>
            <person name="Pan H."/>
            <person name="Kapheim K."/>
        </authorList>
    </citation>
    <scope>NUCLEOTIDE SEQUENCE [LARGE SCALE GENOMIC DNA]</scope>
    <source>
        <strain evidence="2">0110345459</strain>
    </source>
</reference>
<dbReference type="OrthoDB" id="7614231at2759"/>
<dbReference type="InterPro" id="IPR055469">
    <property type="entry name" value="DUF7041"/>
</dbReference>
<dbReference type="PANTHER" id="PTHR33327:SF3">
    <property type="entry name" value="RNA-DIRECTED DNA POLYMERASE"/>
    <property type="match status" value="1"/>
</dbReference>
<gene>
    <name evidence="2" type="ORF">WH47_08498</name>
</gene>
<evidence type="ECO:0000313" key="2">
    <source>
        <dbReference type="EMBL" id="KOC60370.1"/>
    </source>
</evidence>
<feature type="domain" description="DUF7041" evidence="1">
    <location>
        <begin position="17"/>
        <end position="90"/>
    </location>
</feature>